<dbReference type="RefSeq" id="WP_228430161.1">
    <property type="nucleotide sequence ID" value="NZ_FPKW01000014.1"/>
</dbReference>
<dbReference type="Pfam" id="PF19920">
    <property type="entry name" value="bpX4"/>
    <property type="match status" value="1"/>
</dbReference>
<sequence>MMENTSPFLDTLFLLRKDECITIFSDIKEISKKEEQDAADYFETEFEKERLEFLSDQINCNKETAVWAGKVLYHSAQLYLIRRDTAKDLGQLIPPYKGTRDVSSILSADLSLRFLPQIVDGLQIADAEDPLIKMLENILSQFHYSAVGSEIDVEKVNWEEELKDKTYRKLYLERIVEKKAYKLAEIPFINKLLIAEFGMHKDVFWRELKNVNS</sequence>
<dbReference type="AlphaFoldDB" id="A0A1K2IU01"/>
<keyword evidence="3" id="KW-1185">Reference proteome</keyword>
<dbReference type="STRING" id="1612149.SAMN05216324_11410"/>
<accession>A0A1K2IU01</accession>
<dbReference type="EMBL" id="FPKW01000014">
    <property type="protein sequence ID" value="SFZ95917.1"/>
    <property type="molecule type" value="Genomic_DNA"/>
</dbReference>
<feature type="domain" description="MoxR-vWA-beta-propeller ternary system" evidence="1">
    <location>
        <begin position="8"/>
        <end position="208"/>
    </location>
</feature>
<protein>
    <recommendedName>
        <fullName evidence="1">MoxR-vWA-beta-propeller ternary system domain-containing protein</fullName>
    </recommendedName>
</protein>
<dbReference type="InterPro" id="IPR045549">
    <property type="entry name" value="bpX4"/>
</dbReference>
<evidence type="ECO:0000259" key="1">
    <source>
        <dbReference type="Pfam" id="PF19920"/>
    </source>
</evidence>
<name>A0A1K2IU01_9FLAO</name>
<proteinExistence type="predicted"/>
<gene>
    <name evidence="2" type="ORF">SAMN05216324_11410</name>
</gene>
<evidence type="ECO:0000313" key="2">
    <source>
        <dbReference type="EMBL" id="SFZ95917.1"/>
    </source>
</evidence>
<reference evidence="3" key="1">
    <citation type="submission" date="2016-10" db="EMBL/GenBank/DDBJ databases">
        <authorList>
            <person name="Varghese N."/>
            <person name="Submissions S."/>
        </authorList>
    </citation>
    <scope>NUCLEOTIDE SEQUENCE [LARGE SCALE GENOMIC DNA]</scope>
    <source>
        <strain evidence="3">SUR2</strain>
    </source>
</reference>
<evidence type="ECO:0000313" key="3">
    <source>
        <dbReference type="Proteomes" id="UP000182034"/>
    </source>
</evidence>
<organism evidence="2 3">
    <name type="scientific">Chryseobacterium limigenitum</name>
    <dbReference type="NCBI Taxonomy" id="1612149"/>
    <lineage>
        <taxon>Bacteria</taxon>
        <taxon>Pseudomonadati</taxon>
        <taxon>Bacteroidota</taxon>
        <taxon>Flavobacteriia</taxon>
        <taxon>Flavobacteriales</taxon>
        <taxon>Weeksellaceae</taxon>
        <taxon>Chryseobacterium group</taxon>
        <taxon>Chryseobacterium</taxon>
    </lineage>
</organism>
<dbReference type="Proteomes" id="UP000182034">
    <property type="component" value="Unassembled WGS sequence"/>
</dbReference>